<reference evidence="7" key="1">
    <citation type="journal article" date="2022" name="bioRxiv">
        <title>Sequencing and chromosome-scale assembly of the giantPleurodeles waltlgenome.</title>
        <authorList>
            <person name="Brown T."/>
            <person name="Elewa A."/>
            <person name="Iarovenko S."/>
            <person name="Subramanian E."/>
            <person name="Araus A.J."/>
            <person name="Petzold A."/>
            <person name="Susuki M."/>
            <person name="Suzuki K.-i.T."/>
            <person name="Hayashi T."/>
            <person name="Toyoda A."/>
            <person name="Oliveira C."/>
            <person name="Osipova E."/>
            <person name="Leigh N.D."/>
            <person name="Simon A."/>
            <person name="Yun M.H."/>
        </authorList>
    </citation>
    <scope>NUCLEOTIDE SEQUENCE</scope>
    <source>
        <strain evidence="7">20211129_DDA</strain>
        <tissue evidence="7">Liver</tissue>
    </source>
</reference>
<dbReference type="EMBL" id="JANPWB010000009">
    <property type="protein sequence ID" value="KAJ1155105.1"/>
    <property type="molecule type" value="Genomic_DNA"/>
</dbReference>
<organism evidence="7 8">
    <name type="scientific">Pleurodeles waltl</name>
    <name type="common">Iberian ribbed newt</name>
    <dbReference type="NCBI Taxonomy" id="8319"/>
    <lineage>
        <taxon>Eukaryota</taxon>
        <taxon>Metazoa</taxon>
        <taxon>Chordata</taxon>
        <taxon>Craniata</taxon>
        <taxon>Vertebrata</taxon>
        <taxon>Euteleostomi</taxon>
        <taxon>Amphibia</taxon>
        <taxon>Batrachia</taxon>
        <taxon>Caudata</taxon>
        <taxon>Salamandroidea</taxon>
        <taxon>Salamandridae</taxon>
        <taxon>Pleurodelinae</taxon>
        <taxon>Pleurodeles</taxon>
    </lineage>
</organism>
<evidence type="ECO:0000256" key="4">
    <source>
        <dbReference type="ARBA" id="ARBA00023157"/>
    </source>
</evidence>
<dbReference type="Proteomes" id="UP001066276">
    <property type="component" value="Chromosome 5"/>
</dbReference>
<dbReference type="PROSITE" id="PS50092">
    <property type="entry name" value="TSP1"/>
    <property type="match status" value="1"/>
</dbReference>
<dbReference type="GO" id="GO:0007165">
    <property type="term" value="P:signal transduction"/>
    <property type="evidence" value="ECO:0007669"/>
    <property type="project" value="InterPro"/>
</dbReference>
<evidence type="ECO:0000256" key="5">
    <source>
        <dbReference type="PROSITE-ProRule" id="PRU00039"/>
    </source>
</evidence>
<dbReference type="InterPro" id="IPR036383">
    <property type="entry name" value="TSP1_rpt_sf"/>
</dbReference>
<dbReference type="PANTHER" id="PTHR11348:SF3">
    <property type="entry name" value="CELLULAR COMMUNICATION NETWORK FACTOR 6"/>
    <property type="match status" value="1"/>
</dbReference>
<comment type="subcellular location">
    <subcellularLocation>
        <location evidence="1">Secreted</location>
    </subcellularLocation>
</comment>
<dbReference type="AlphaFoldDB" id="A0AAV7RW10"/>
<evidence type="ECO:0000313" key="7">
    <source>
        <dbReference type="EMBL" id="KAJ1155105.1"/>
    </source>
</evidence>
<keyword evidence="4" id="KW-1015">Disulfide bond</keyword>
<dbReference type="InterPro" id="IPR000884">
    <property type="entry name" value="TSP1_rpt"/>
</dbReference>
<feature type="domain" description="CTCK" evidence="6">
    <location>
        <begin position="156"/>
        <end position="230"/>
    </location>
</feature>
<dbReference type="PANTHER" id="PTHR11348">
    <property type="entry name" value="CONNECTIVE TISSUE GROWTH FACTOR-RELATED"/>
    <property type="match status" value="1"/>
</dbReference>
<dbReference type="Pfam" id="PF00007">
    <property type="entry name" value="Cys_knot"/>
    <property type="match status" value="1"/>
</dbReference>
<keyword evidence="8" id="KW-1185">Reference proteome</keyword>
<dbReference type="GO" id="GO:0005178">
    <property type="term" value="F:integrin binding"/>
    <property type="evidence" value="ECO:0007669"/>
    <property type="project" value="TreeGrafter"/>
</dbReference>
<accession>A0AAV7RW10</accession>
<dbReference type="GO" id="GO:0007155">
    <property type="term" value="P:cell adhesion"/>
    <property type="evidence" value="ECO:0007669"/>
    <property type="project" value="TreeGrafter"/>
</dbReference>
<name>A0AAV7RW10_PLEWA</name>
<dbReference type="SUPFAM" id="SSF57603">
    <property type="entry name" value="FnI-like domain"/>
    <property type="match status" value="1"/>
</dbReference>
<sequence>MSQNLLAVGCELNGVLYHNGQDFQPTPLFKCLCVSDTIGCTPAFTKELSASQCVGHKGVRNSGQSKCDPELEKNQQSVGYRLMPAHKILPLVRKNKCLVQATPWTICSKTCGFGISVRVTNENSKCKMRKEQRLCYVRPCDPSIFQQVKIPKGKTCQPTFQAAKPEKLVLSECSTKRTYKPTYCGVCTDKRCCVPNKSIMITVQFDCPKEGFFMWKMMWITSCVCEKICTDPGDMFAELKFI</sequence>
<dbReference type="Pfam" id="PF19035">
    <property type="entry name" value="TSP1_CCN"/>
    <property type="match status" value="1"/>
</dbReference>
<proteinExistence type="predicted"/>
<dbReference type="InterPro" id="IPR006207">
    <property type="entry name" value="Cys_knot_C"/>
</dbReference>
<dbReference type="GO" id="GO:0005615">
    <property type="term" value="C:extracellular space"/>
    <property type="evidence" value="ECO:0007669"/>
    <property type="project" value="TreeGrafter"/>
</dbReference>
<comment type="caution">
    <text evidence="7">The sequence shown here is derived from an EMBL/GenBank/DDBJ whole genome shotgun (WGS) entry which is preliminary data.</text>
</comment>
<keyword evidence="2" id="KW-0964">Secreted</keyword>
<gene>
    <name evidence="7" type="ORF">NDU88_007841</name>
</gene>
<evidence type="ECO:0000256" key="3">
    <source>
        <dbReference type="ARBA" id="ARBA00022729"/>
    </source>
</evidence>
<dbReference type="SUPFAM" id="SSF82895">
    <property type="entry name" value="TSP-1 type 1 repeat"/>
    <property type="match status" value="1"/>
</dbReference>
<dbReference type="GO" id="GO:0031012">
    <property type="term" value="C:extracellular matrix"/>
    <property type="evidence" value="ECO:0007669"/>
    <property type="project" value="TreeGrafter"/>
</dbReference>
<keyword evidence="3" id="KW-0732">Signal</keyword>
<evidence type="ECO:0000256" key="2">
    <source>
        <dbReference type="ARBA" id="ARBA00022525"/>
    </source>
</evidence>
<comment type="caution">
    <text evidence="5">Lacks conserved residue(s) required for the propagation of feature annotation.</text>
</comment>
<dbReference type="InterPro" id="IPR050941">
    <property type="entry name" value="CCN"/>
</dbReference>
<dbReference type="Gene3D" id="2.20.100.10">
    <property type="entry name" value="Thrombospondin type-1 (TSP1) repeat"/>
    <property type="match status" value="1"/>
</dbReference>
<dbReference type="GO" id="GO:0008201">
    <property type="term" value="F:heparin binding"/>
    <property type="evidence" value="ECO:0007669"/>
    <property type="project" value="TreeGrafter"/>
</dbReference>
<evidence type="ECO:0000313" key="8">
    <source>
        <dbReference type="Proteomes" id="UP001066276"/>
    </source>
</evidence>
<dbReference type="SMART" id="SM00041">
    <property type="entry name" value="CT"/>
    <property type="match status" value="1"/>
</dbReference>
<dbReference type="GO" id="GO:0045597">
    <property type="term" value="P:positive regulation of cell differentiation"/>
    <property type="evidence" value="ECO:0007669"/>
    <property type="project" value="TreeGrafter"/>
</dbReference>
<dbReference type="PROSITE" id="PS01225">
    <property type="entry name" value="CTCK_2"/>
    <property type="match status" value="1"/>
</dbReference>
<dbReference type="InterPro" id="IPR043973">
    <property type="entry name" value="TSP1_CCN"/>
</dbReference>
<dbReference type="InterPro" id="IPR006208">
    <property type="entry name" value="Glyco_hormone_CN"/>
</dbReference>
<evidence type="ECO:0000256" key="1">
    <source>
        <dbReference type="ARBA" id="ARBA00004613"/>
    </source>
</evidence>
<protein>
    <recommendedName>
        <fullName evidence="6">CTCK domain-containing protein</fullName>
    </recommendedName>
</protein>
<evidence type="ECO:0000259" key="6">
    <source>
        <dbReference type="PROSITE" id="PS01225"/>
    </source>
</evidence>